<protein>
    <submittedName>
        <fullName evidence="1">Uncharacterized protein</fullName>
    </submittedName>
</protein>
<organism evidence="1 2">
    <name type="scientific">Portunus trituberculatus</name>
    <name type="common">Swimming crab</name>
    <name type="synonym">Neptunus trituberculatus</name>
    <dbReference type="NCBI Taxonomy" id="210409"/>
    <lineage>
        <taxon>Eukaryota</taxon>
        <taxon>Metazoa</taxon>
        <taxon>Ecdysozoa</taxon>
        <taxon>Arthropoda</taxon>
        <taxon>Crustacea</taxon>
        <taxon>Multicrustacea</taxon>
        <taxon>Malacostraca</taxon>
        <taxon>Eumalacostraca</taxon>
        <taxon>Eucarida</taxon>
        <taxon>Decapoda</taxon>
        <taxon>Pleocyemata</taxon>
        <taxon>Brachyura</taxon>
        <taxon>Eubrachyura</taxon>
        <taxon>Portunoidea</taxon>
        <taxon>Portunidae</taxon>
        <taxon>Portuninae</taxon>
        <taxon>Portunus</taxon>
    </lineage>
</organism>
<dbReference type="Proteomes" id="UP000324222">
    <property type="component" value="Unassembled WGS sequence"/>
</dbReference>
<gene>
    <name evidence="1" type="ORF">E2C01_010571</name>
</gene>
<name>A0A5B7D8R1_PORTR</name>
<accession>A0A5B7D8R1</accession>
<evidence type="ECO:0000313" key="1">
    <source>
        <dbReference type="EMBL" id="MPC17708.1"/>
    </source>
</evidence>
<dbReference type="EMBL" id="VSRR010000614">
    <property type="protein sequence ID" value="MPC17708.1"/>
    <property type="molecule type" value="Genomic_DNA"/>
</dbReference>
<reference evidence="1 2" key="1">
    <citation type="submission" date="2019-05" db="EMBL/GenBank/DDBJ databases">
        <title>Another draft genome of Portunus trituberculatus and its Hox gene families provides insights of decapod evolution.</title>
        <authorList>
            <person name="Jeong J.-H."/>
            <person name="Song I."/>
            <person name="Kim S."/>
            <person name="Choi T."/>
            <person name="Kim D."/>
            <person name="Ryu S."/>
            <person name="Kim W."/>
        </authorList>
    </citation>
    <scope>NUCLEOTIDE SEQUENCE [LARGE SCALE GENOMIC DNA]</scope>
    <source>
        <tissue evidence="1">Muscle</tissue>
    </source>
</reference>
<sequence length="70" mass="7539">MKRHIGEGKVMLDLRRDMVACNLSSPARQREAAVGSAGDGTRAQLLVGFYLTTVEHARRLARGCAGPEGE</sequence>
<keyword evidence="2" id="KW-1185">Reference proteome</keyword>
<proteinExistence type="predicted"/>
<dbReference type="AlphaFoldDB" id="A0A5B7D8R1"/>
<evidence type="ECO:0000313" key="2">
    <source>
        <dbReference type="Proteomes" id="UP000324222"/>
    </source>
</evidence>
<comment type="caution">
    <text evidence="1">The sequence shown here is derived from an EMBL/GenBank/DDBJ whole genome shotgun (WGS) entry which is preliminary data.</text>
</comment>